<keyword evidence="3" id="KW-0804">Transcription</keyword>
<proteinExistence type="predicted"/>
<evidence type="ECO:0000256" key="3">
    <source>
        <dbReference type="ARBA" id="ARBA00023163"/>
    </source>
</evidence>
<dbReference type="Gene3D" id="1.10.10.60">
    <property type="entry name" value="Homeodomain-like"/>
    <property type="match status" value="1"/>
</dbReference>
<dbReference type="GO" id="GO:0043565">
    <property type="term" value="F:sequence-specific DNA binding"/>
    <property type="evidence" value="ECO:0007669"/>
    <property type="project" value="InterPro"/>
</dbReference>
<organism evidence="5 6">
    <name type="scientific">Litoreibacter janthinus</name>
    <dbReference type="NCBI Taxonomy" id="670154"/>
    <lineage>
        <taxon>Bacteria</taxon>
        <taxon>Pseudomonadati</taxon>
        <taxon>Pseudomonadota</taxon>
        <taxon>Alphaproteobacteria</taxon>
        <taxon>Rhodobacterales</taxon>
        <taxon>Roseobacteraceae</taxon>
        <taxon>Litoreibacter</taxon>
    </lineage>
</organism>
<dbReference type="SUPFAM" id="SSF51215">
    <property type="entry name" value="Regulatory protein AraC"/>
    <property type="match status" value="1"/>
</dbReference>
<dbReference type="AlphaFoldDB" id="A0A1I6H3A8"/>
<dbReference type="SUPFAM" id="SSF46689">
    <property type="entry name" value="Homeodomain-like"/>
    <property type="match status" value="1"/>
</dbReference>
<dbReference type="InterPro" id="IPR018060">
    <property type="entry name" value="HTH_AraC"/>
</dbReference>
<keyword evidence="2" id="KW-0238">DNA-binding</keyword>
<dbReference type="PROSITE" id="PS01124">
    <property type="entry name" value="HTH_ARAC_FAMILY_2"/>
    <property type="match status" value="1"/>
</dbReference>
<dbReference type="RefSeq" id="WP_090217109.1">
    <property type="nucleotide sequence ID" value="NZ_FOYO01000001.1"/>
</dbReference>
<evidence type="ECO:0000256" key="1">
    <source>
        <dbReference type="ARBA" id="ARBA00023015"/>
    </source>
</evidence>
<sequence>MARQNLPKVETLATHQRSEAWRTDAAQSLDYPILFWITRGQGRVMVDCKMRGVGPNTAIYIPPHTLFSYEMFASPQGMVVSLSRDENAGFPNRPALLKATSVQMQSEISGLIDALSRELNELRTGQRRAVMAYAMMIGVWLDRALTDQPQGELGKSDRVLRKFSHVVSIGHRDGKSLGEFAADLQVTPTHLTRLTQNAVGKPASAILQERVIQAACEALLHTDRPVQDIAEKLGFSSPAYFTRAFQVHTGKSPSEFRKAR</sequence>
<evidence type="ECO:0000256" key="2">
    <source>
        <dbReference type="ARBA" id="ARBA00023125"/>
    </source>
</evidence>
<dbReference type="InterPro" id="IPR020449">
    <property type="entry name" value="Tscrpt_reg_AraC-type_HTH"/>
</dbReference>
<evidence type="ECO:0000313" key="5">
    <source>
        <dbReference type="EMBL" id="SFR48847.1"/>
    </source>
</evidence>
<reference evidence="6" key="1">
    <citation type="submission" date="2016-10" db="EMBL/GenBank/DDBJ databases">
        <authorList>
            <person name="Varghese N."/>
            <person name="Submissions S."/>
        </authorList>
    </citation>
    <scope>NUCLEOTIDE SEQUENCE [LARGE SCALE GENOMIC DNA]</scope>
    <source>
        <strain evidence="6">DSM 26921</strain>
    </source>
</reference>
<dbReference type="EMBL" id="FOYO01000001">
    <property type="protein sequence ID" value="SFR48847.1"/>
    <property type="molecule type" value="Genomic_DNA"/>
</dbReference>
<keyword evidence="1" id="KW-0805">Transcription regulation</keyword>
<accession>A0A1I6H3A8</accession>
<dbReference type="InterPro" id="IPR009057">
    <property type="entry name" value="Homeodomain-like_sf"/>
</dbReference>
<dbReference type="SMART" id="SM00342">
    <property type="entry name" value="HTH_ARAC"/>
    <property type="match status" value="1"/>
</dbReference>
<name>A0A1I6H3A8_9RHOB</name>
<dbReference type="OrthoDB" id="9814125at2"/>
<evidence type="ECO:0000313" key="6">
    <source>
        <dbReference type="Proteomes" id="UP000199658"/>
    </source>
</evidence>
<keyword evidence="6" id="KW-1185">Reference proteome</keyword>
<dbReference type="InterPro" id="IPR037923">
    <property type="entry name" value="HTH-like"/>
</dbReference>
<gene>
    <name evidence="5" type="ORF">SAMN04488002_2433</name>
</gene>
<dbReference type="PRINTS" id="PR00032">
    <property type="entry name" value="HTHARAC"/>
</dbReference>
<dbReference type="Pfam" id="PF12833">
    <property type="entry name" value="HTH_18"/>
    <property type="match status" value="1"/>
</dbReference>
<feature type="domain" description="HTH araC/xylS-type" evidence="4">
    <location>
        <begin position="161"/>
        <end position="259"/>
    </location>
</feature>
<dbReference type="Proteomes" id="UP000199658">
    <property type="component" value="Unassembled WGS sequence"/>
</dbReference>
<dbReference type="GO" id="GO:0003700">
    <property type="term" value="F:DNA-binding transcription factor activity"/>
    <property type="evidence" value="ECO:0007669"/>
    <property type="project" value="InterPro"/>
</dbReference>
<protein>
    <submittedName>
        <fullName evidence="5">Transcriptional regulator, AraC family</fullName>
    </submittedName>
</protein>
<dbReference type="PANTHER" id="PTHR43280:SF32">
    <property type="entry name" value="TRANSCRIPTIONAL REGULATORY PROTEIN"/>
    <property type="match status" value="1"/>
</dbReference>
<dbReference type="STRING" id="670154.SAMN04488002_2433"/>
<evidence type="ECO:0000259" key="4">
    <source>
        <dbReference type="PROSITE" id="PS01124"/>
    </source>
</evidence>
<dbReference type="PANTHER" id="PTHR43280">
    <property type="entry name" value="ARAC-FAMILY TRANSCRIPTIONAL REGULATOR"/>
    <property type="match status" value="1"/>
</dbReference>